<organism evidence="2 3">
    <name type="scientific">Thiothrix eikelboomii</name>
    <dbReference type="NCBI Taxonomy" id="92487"/>
    <lineage>
        <taxon>Bacteria</taxon>
        <taxon>Pseudomonadati</taxon>
        <taxon>Pseudomonadota</taxon>
        <taxon>Gammaproteobacteria</taxon>
        <taxon>Thiotrichales</taxon>
        <taxon>Thiotrichaceae</taxon>
        <taxon>Thiothrix</taxon>
    </lineage>
</organism>
<dbReference type="SUPFAM" id="SSF52200">
    <property type="entry name" value="Toll/Interleukin receptor TIR domain"/>
    <property type="match status" value="1"/>
</dbReference>
<dbReference type="Gene3D" id="1.25.40.10">
    <property type="entry name" value="Tetratricopeptide repeat domain"/>
    <property type="match status" value="1"/>
</dbReference>
<name>A0A1T4W777_9GAMM</name>
<dbReference type="STRING" id="92487.SAMN02745130_01168"/>
<reference evidence="2 3" key="1">
    <citation type="submission" date="2017-02" db="EMBL/GenBank/DDBJ databases">
        <authorList>
            <person name="Peterson S.W."/>
        </authorList>
    </citation>
    <scope>NUCLEOTIDE SEQUENCE [LARGE SCALE GENOMIC DNA]</scope>
    <source>
        <strain evidence="2 3">ATCC 49788</strain>
    </source>
</reference>
<dbReference type="SMART" id="SM00028">
    <property type="entry name" value="TPR"/>
    <property type="match status" value="2"/>
</dbReference>
<dbReference type="InterPro" id="IPR002182">
    <property type="entry name" value="NB-ARC"/>
</dbReference>
<dbReference type="Gene3D" id="3.40.50.300">
    <property type="entry name" value="P-loop containing nucleotide triphosphate hydrolases"/>
    <property type="match status" value="1"/>
</dbReference>
<dbReference type="SMART" id="SM00255">
    <property type="entry name" value="TIR"/>
    <property type="match status" value="1"/>
</dbReference>
<dbReference type="RefSeq" id="WP_078921654.1">
    <property type="nucleotide sequence ID" value="NZ_FUYB01000004.1"/>
</dbReference>
<dbReference type="GO" id="GO:0007165">
    <property type="term" value="P:signal transduction"/>
    <property type="evidence" value="ECO:0007669"/>
    <property type="project" value="InterPro"/>
</dbReference>
<dbReference type="Gene3D" id="3.40.50.10140">
    <property type="entry name" value="Toll/interleukin-1 receptor homology (TIR) domain"/>
    <property type="match status" value="1"/>
</dbReference>
<dbReference type="InterPro" id="IPR019734">
    <property type="entry name" value="TPR_rpt"/>
</dbReference>
<dbReference type="PRINTS" id="PR00364">
    <property type="entry name" value="DISEASERSIST"/>
</dbReference>
<dbReference type="PROSITE" id="PS50104">
    <property type="entry name" value="TIR"/>
    <property type="match status" value="1"/>
</dbReference>
<feature type="domain" description="TIR" evidence="1">
    <location>
        <begin position="1"/>
        <end position="141"/>
    </location>
</feature>
<dbReference type="Pfam" id="PF13676">
    <property type="entry name" value="TIR_2"/>
    <property type="match status" value="1"/>
</dbReference>
<dbReference type="OrthoDB" id="1426235at2"/>
<dbReference type="Proteomes" id="UP000190460">
    <property type="component" value="Unassembled WGS sequence"/>
</dbReference>
<evidence type="ECO:0000259" key="1">
    <source>
        <dbReference type="PROSITE" id="PS50104"/>
    </source>
</evidence>
<accession>A0A1T4W777</accession>
<proteinExistence type="predicted"/>
<evidence type="ECO:0000313" key="3">
    <source>
        <dbReference type="Proteomes" id="UP000190460"/>
    </source>
</evidence>
<dbReference type="InterPro" id="IPR035897">
    <property type="entry name" value="Toll_tir_struct_dom_sf"/>
</dbReference>
<dbReference type="InterPro" id="IPR011990">
    <property type="entry name" value="TPR-like_helical_dom_sf"/>
</dbReference>
<dbReference type="GO" id="GO:0043531">
    <property type="term" value="F:ADP binding"/>
    <property type="evidence" value="ECO:0007669"/>
    <property type="project" value="InterPro"/>
</dbReference>
<keyword evidence="3" id="KW-1185">Reference proteome</keyword>
<dbReference type="EMBL" id="FUYB01000004">
    <property type="protein sequence ID" value="SKA73133.1"/>
    <property type="molecule type" value="Genomic_DNA"/>
</dbReference>
<dbReference type="InterPro" id="IPR000157">
    <property type="entry name" value="TIR_dom"/>
</dbReference>
<protein>
    <submittedName>
        <fullName evidence="2">Tetratricopeptide repeat-containing protein</fullName>
    </submittedName>
</protein>
<gene>
    <name evidence="2" type="ORF">SAMN02745130_01168</name>
</gene>
<dbReference type="SUPFAM" id="SSF48452">
    <property type="entry name" value="TPR-like"/>
    <property type="match status" value="1"/>
</dbReference>
<evidence type="ECO:0000313" key="2">
    <source>
        <dbReference type="EMBL" id="SKA73133.1"/>
    </source>
</evidence>
<sequence length="951" mass="106595">MTKVFISYSHKDEAWKDRLQTQLAVLEMEGLLSVWEDRQIALGDSWYPEIETALNTADVAILLISADFLTSRFIRGEEIPRLLERREQQGIRVIPLILKPCPWKKVGWLSAMQGASRDNVPLSTLVEHQQDDILCKLAEKIHDLVGTCRSGFSPTISPTTPSIHSDRLPTVKGGFFGRTAELQLLNTAWANTTTRIVQFIAPGGTGKTKLLRHWLNHTANIPVLFEWSFYAQGSSEDKQTSATPFFSHAFAKLGSSRERFASEEDKGDHLAELLHGKRYVLVLDGLEPLQHGGAAMRGELKDKAIRQLLRQLARHPSGLCIITTRIALHELSDRDAPTVIRHDLQNLTVADGIQLLQSLGVVGSAAELGKAVREYGGHALALSLLGNVLRLRHQGDVRKRDTLKALVKAKGNRDSRHAFKVMQAYAEWFAGEPELALLHLLGLFDHPIGQDVLQMLWDAQIPHLTAGIDEDEWLEAIASLREEHHLLSQHDSGGDLDCHPLIREYFGGQLQTQQPQVWQQAHERLYEYYKALPEKEFPDTLEEMQPLFSAVAHGCAAGLHQQALDEVYWPRLRRGEDNYICKSHGAFSDSLAVLAIFFTKPWENLTEKLEQKYKELLLDWVSYCLRSLGRLHEAEQSYQAYISIIKTTLYCKRTAIAFNNLSEVQLLLGKINEAEKQAKKAIKFASNDGNWYIKTSATYAYSLLQRGDVTAAADIFIQIEQVFKNDLSIGFLLSVEGFEYCDLLLEQQYVSCVLERAEKALDYARFKKMSLLSISLDQLTLGCAHLQQALSSSSCSLSEAEKWLEQAVTGLRAAGVQHHLPRGLLARAALHRHTRDFARAQADLQEVFDIADGSGMRLHLTDYHLEMARLLVAESLAPSPLAGEGWEEGNSREAADPAYHIAAAAKLINETGYHRRDHELLALQAASGMLCHRQSAHGDNANAGVFKHDRE</sequence>
<dbReference type="InterPro" id="IPR027417">
    <property type="entry name" value="P-loop_NTPase"/>
</dbReference>
<dbReference type="SUPFAM" id="SSF52540">
    <property type="entry name" value="P-loop containing nucleoside triphosphate hydrolases"/>
    <property type="match status" value="1"/>
</dbReference>
<dbReference type="Pfam" id="PF00931">
    <property type="entry name" value="NB-ARC"/>
    <property type="match status" value="1"/>
</dbReference>
<dbReference type="AlphaFoldDB" id="A0A1T4W777"/>